<evidence type="ECO:0000313" key="12">
    <source>
        <dbReference type="Proteomes" id="UP000515856"/>
    </source>
</evidence>
<sequence length="432" mass="46687">MKKDQMMEKVMSFAMKVQQNKYLSAISTGLMGTLPILMIGSIALLLAVLPIDAYKEFITNIGLRSFLMLTSTLTTSIIALYSSFAIAYRLAEKFKVEPMIPGVLAVLCFFMITPMVSAEVNGVAGSYLDTNMLGAKGLFTAMIVSLISCRLYCYFMEGKKLTIKMPAGVPPVIANSFAGLLPAIVVAILFMLVAWGFSFTSYGSMAQFIYSVISMPLEHLSSSMWSMVFIVFIQMILWFFGLHGSLVVQSFITALYLPMDTANMDALAAGVTNSELPNILGKTFYSCFAGIGGAGGTLSLVILMFIMSKSKKNKALANLAIVPGCFTINEPIVFGYPLILNPIMAIPFITVPLIQVIVAYASIAVGICPRLSGVQVPFGMPVVVGGFIAGGWKIAVLQVVLVLIGIAIYYPFFKISDKQAVAQEMGEISTEE</sequence>
<feature type="transmembrane region" description="Helical" evidence="9">
    <location>
        <begin position="167"/>
        <end position="193"/>
    </location>
</feature>
<feature type="transmembrane region" description="Helical" evidence="9">
    <location>
        <begin position="137"/>
        <end position="155"/>
    </location>
</feature>
<dbReference type="PROSITE" id="PS51105">
    <property type="entry name" value="PTS_EIIC_TYPE_3"/>
    <property type="match status" value="1"/>
</dbReference>
<accession>A0A7G9GJ58</accession>
<evidence type="ECO:0000256" key="8">
    <source>
        <dbReference type="PIRNR" id="PIRNR006351"/>
    </source>
</evidence>
<dbReference type="GO" id="GO:1901264">
    <property type="term" value="P:carbohydrate derivative transport"/>
    <property type="evidence" value="ECO:0007669"/>
    <property type="project" value="TreeGrafter"/>
</dbReference>
<evidence type="ECO:0000256" key="6">
    <source>
        <dbReference type="ARBA" id="ARBA00022989"/>
    </source>
</evidence>
<evidence type="ECO:0000256" key="5">
    <source>
        <dbReference type="ARBA" id="ARBA00022692"/>
    </source>
</evidence>
<reference evidence="11 12" key="1">
    <citation type="submission" date="2020-08" db="EMBL/GenBank/DDBJ databases">
        <authorList>
            <person name="Liu C."/>
            <person name="Sun Q."/>
        </authorList>
    </citation>
    <scope>NUCLEOTIDE SEQUENCE [LARGE SCALE GENOMIC DNA]</scope>
    <source>
        <strain evidence="11 12">NSJ-61</strain>
    </source>
</reference>
<evidence type="ECO:0000256" key="9">
    <source>
        <dbReference type="SAM" id="Phobius"/>
    </source>
</evidence>
<evidence type="ECO:0000256" key="1">
    <source>
        <dbReference type="ARBA" id="ARBA00004651"/>
    </source>
</evidence>
<keyword evidence="12" id="KW-1185">Reference proteome</keyword>
<dbReference type="PANTHER" id="PTHR33989:SF4">
    <property type="entry name" value="PTS SYSTEM N,N'-DIACETYLCHITOBIOSE-SPECIFIC EIIC COMPONENT"/>
    <property type="match status" value="1"/>
</dbReference>
<comment type="subcellular location">
    <subcellularLocation>
        <location evidence="1">Cell membrane</location>
        <topology evidence="1">Multi-pass membrane protein</topology>
    </subcellularLocation>
</comment>
<dbReference type="Pfam" id="PF02378">
    <property type="entry name" value="PTS_EIIC"/>
    <property type="match status" value="1"/>
</dbReference>
<dbReference type="InterPro" id="IPR003352">
    <property type="entry name" value="PTS_EIIC"/>
</dbReference>
<dbReference type="InterPro" id="IPR051088">
    <property type="entry name" value="PTS_Sugar-EIIC/EIIB"/>
</dbReference>
<feature type="transmembrane region" description="Helical" evidence="9">
    <location>
        <begin position="66"/>
        <end position="87"/>
    </location>
</feature>
<dbReference type="AlphaFoldDB" id="A0A7G9GJ58"/>
<dbReference type="InterPro" id="IPR004501">
    <property type="entry name" value="PTS_EIIC_3"/>
</dbReference>
<organism evidence="11 12">
    <name type="scientific">[Eubacterium] hominis</name>
    <dbReference type="NCBI Taxonomy" id="2764325"/>
    <lineage>
        <taxon>Bacteria</taxon>
        <taxon>Bacillati</taxon>
        <taxon>Bacillota</taxon>
        <taxon>Erysipelotrichia</taxon>
        <taxon>Erysipelotrichales</taxon>
        <taxon>Erysipelotrichaceae</taxon>
        <taxon>Amedibacillus</taxon>
    </lineage>
</organism>
<keyword evidence="4 8" id="KW-0762">Sugar transport</keyword>
<feature type="transmembrane region" description="Helical" evidence="9">
    <location>
        <begin position="319"/>
        <end position="339"/>
    </location>
</feature>
<gene>
    <name evidence="11" type="ORF">H9Q80_11155</name>
</gene>
<feature type="transmembrane region" description="Helical" evidence="9">
    <location>
        <begin position="229"/>
        <end position="257"/>
    </location>
</feature>
<comment type="function">
    <text evidence="8">The phosphoenolpyruvate-dependent sugar phosphotransferase system (PTS), a major carbohydrate active -transport system, catalyzes the phosphorylation of incoming sugar substrates concomitant with their translocation across the cell membrane.</text>
</comment>
<evidence type="ECO:0000256" key="3">
    <source>
        <dbReference type="ARBA" id="ARBA00022475"/>
    </source>
</evidence>
<feature type="transmembrane region" description="Helical" evidence="9">
    <location>
        <begin position="99"/>
        <end position="117"/>
    </location>
</feature>
<keyword evidence="2 8" id="KW-0813">Transport</keyword>
<dbReference type="InterPro" id="IPR004796">
    <property type="entry name" value="PTS_IIC_cello"/>
</dbReference>
<keyword evidence="3 8" id="KW-1003">Cell membrane</keyword>
<keyword evidence="5 9" id="KW-0812">Transmembrane</keyword>
<feature type="transmembrane region" description="Helical" evidence="9">
    <location>
        <begin position="380"/>
        <end position="410"/>
    </location>
</feature>
<dbReference type="PANTHER" id="PTHR33989">
    <property type="match status" value="1"/>
</dbReference>
<feature type="transmembrane region" description="Helical" evidence="9">
    <location>
        <begin position="345"/>
        <end position="368"/>
    </location>
</feature>
<dbReference type="Proteomes" id="UP000515856">
    <property type="component" value="Chromosome"/>
</dbReference>
<dbReference type="PIRSF" id="PIRSF006351">
    <property type="entry name" value="PTS_EIIC-Cellobiose"/>
    <property type="match status" value="1"/>
</dbReference>
<dbReference type="KEGG" id="ehn:H9Q80_11155"/>
<keyword evidence="6 9" id="KW-1133">Transmembrane helix</keyword>
<feature type="transmembrane region" description="Helical" evidence="9">
    <location>
        <begin position="283"/>
        <end position="307"/>
    </location>
</feature>
<proteinExistence type="predicted"/>
<evidence type="ECO:0000256" key="2">
    <source>
        <dbReference type="ARBA" id="ARBA00022448"/>
    </source>
</evidence>
<evidence type="ECO:0000259" key="10">
    <source>
        <dbReference type="PROSITE" id="PS51105"/>
    </source>
</evidence>
<feature type="transmembrane region" description="Helical" evidence="9">
    <location>
        <begin position="21"/>
        <end position="46"/>
    </location>
</feature>
<feature type="domain" description="PTS EIIC type-3" evidence="10">
    <location>
        <begin position="6"/>
        <end position="412"/>
    </location>
</feature>
<name>A0A7G9GJ58_9FIRM</name>
<dbReference type="EMBL" id="CP060636">
    <property type="protein sequence ID" value="QNM10840.1"/>
    <property type="molecule type" value="Genomic_DNA"/>
</dbReference>
<dbReference type="GO" id="GO:0005886">
    <property type="term" value="C:plasma membrane"/>
    <property type="evidence" value="ECO:0007669"/>
    <property type="project" value="UniProtKB-SubCell"/>
</dbReference>
<evidence type="ECO:0000313" key="11">
    <source>
        <dbReference type="EMBL" id="QNM10840.1"/>
    </source>
</evidence>
<dbReference type="RefSeq" id="WP_117454184.1">
    <property type="nucleotide sequence ID" value="NZ_CP060636.1"/>
</dbReference>
<keyword evidence="7 8" id="KW-0472">Membrane</keyword>
<evidence type="ECO:0000256" key="7">
    <source>
        <dbReference type="ARBA" id="ARBA00023136"/>
    </source>
</evidence>
<evidence type="ECO:0000256" key="4">
    <source>
        <dbReference type="ARBA" id="ARBA00022597"/>
    </source>
</evidence>
<protein>
    <recommendedName>
        <fullName evidence="8">Permease IIC component</fullName>
    </recommendedName>
</protein>
<dbReference type="GO" id="GO:0009401">
    <property type="term" value="P:phosphoenolpyruvate-dependent sugar phosphotransferase system"/>
    <property type="evidence" value="ECO:0007669"/>
    <property type="project" value="InterPro"/>
</dbReference>
<dbReference type="GO" id="GO:0008982">
    <property type="term" value="F:protein-N(PI)-phosphohistidine-sugar phosphotransferase activity"/>
    <property type="evidence" value="ECO:0007669"/>
    <property type="project" value="UniProtKB-UniRule"/>
</dbReference>
<dbReference type="NCBIfam" id="TIGR00410">
    <property type="entry name" value="lacE"/>
    <property type="match status" value="1"/>
</dbReference>